<feature type="domain" description="Aspartokinase ACT" evidence="9">
    <location>
        <begin position="405"/>
        <end position="464"/>
    </location>
</feature>
<comment type="catalytic activity">
    <reaction evidence="7">
        <text>L-aspartate + ATP = 4-phospho-L-aspartate + ADP</text>
        <dbReference type="Rhea" id="RHEA:23776"/>
        <dbReference type="ChEBI" id="CHEBI:29991"/>
        <dbReference type="ChEBI" id="CHEBI:30616"/>
        <dbReference type="ChEBI" id="CHEBI:57535"/>
        <dbReference type="ChEBI" id="CHEBI:456216"/>
        <dbReference type="EC" id="2.7.2.4"/>
    </reaction>
</comment>
<keyword evidence="6" id="KW-0067">ATP-binding</keyword>
<dbReference type="PANTHER" id="PTHR21499">
    <property type="entry name" value="ASPARTATE KINASE"/>
    <property type="match status" value="1"/>
</dbReference>
<sequence>MHTVEKIGGTSMSRFDEVLNNIFIGQRQGDALYQRVFVVSAYSGMTNLLLEHKKTGEPGVYQRFADARSEGAWLEALETVRERMLGKNAELFASAFEQRAANQFVNSRIDDARECMSSLQRLCAYGHFQLDEHLMKVREMLASLGEAHSAFNSVLALKHRGVNAKMVDLTGWHRDAPLPFEEMVRHSFEEVDLSRELVVATGYTHCSEGLMNTFDRGYSEITFAQIAAATGAREAIIHKEFHLSSADPNLVGADKVVTIGRTNYDVADQLSNLGMEAIHPRAAKTLRRAGIELRIKNAFEPEHAGTLISQDYKSERPCVEIIAGRKDVFGIEVFDQDMLGDVGYDIEISKLLKQLRLYVVNKDSDANSITYYAASGSRKLINRAARLIEEKYPAAEVTVHNVSIVSAIGSDLKVKGILAKTVAALAGAGISIQAVHQSIRQVEMQCVVNEDDYDAAVAALHRALIEPENHGDVIAAA</sequence>
<dbReference type="InterPro" id="IPR045865">
    <property type="entry name" value="ACT-like_dom_sf"/>
</dbReference>
<evidence type="ECO:0000256" key="6">
    <source>
        <dbReference type="ARBA" id="ARBA00022840"/>
    </source>
</evidence>
<evidence type="ECO:0000256" key="5">
    <source>
        <dbReference type="ARBA" id="ARBA00022777"/>
    </source>
</evidence>
<evidence type="ECO:0000256" key="1">
    <source>
        <dbReference type="ARBA" id="ARBA00010122"/>
    </source>
</evidence>
<evidence type="ECO:0000256" key="2">
    <source>
        <dbReference type="ARBA" id="ARBA00013059"/>
    </source>
</evidence>
<keyword evidence="4" id="KW-0547">Nucleotide-binding</keyword>
<evidence type="ECO:0000313" key="11">
    <source>
        <dbReference type="Proteomes" id="UP000831189"/>
    </source>
</evidence>
<protein>
    <recommendedName>
        <fullName evidence="2">aspartate kinase</fullName>
        <ecNumber evidence="2">2.7.2.4</ecNumber>
    </recommendedName>
</protein>
<organism evidence="10 11">
    <name type="scientific">Pseudomonas knackmussii</name>
    <dbReference type="NCBI Taxonomy" id="65741"/>
    <lineage>
        <taxon>Bacteria</taxon>
        <taxon>Pseudomonadati</taxon>
        <taxon>Pseudomonadota</taxon>
        <taxon>Gammaproteobacteria</taxon>
        <taxon>Pseudomonadales</taxon>
        <taxon>Pseudomonadaceae</taxon>
        <taxon>Pseudomonas</taxon>
    </lineage>
</organism>
<dbReference type="EC" id="2.7.2.4" evidence="2"/>
<keyword evidence="5 10" id="KW-0418">Kinase</keyword>
<dbReference type="EMBL" id="CP096208">
    <property type="protein sequence ID" value="UPQ83042.1"/>
    <property type="molecule type" value="Genomic_DNA"/>
</dbReference>
<evidence type="ECO:0000256" key="4">
    <source>
        <dbReference type="ARBA" id="ARBA00022741"/>
    </source>
</evidence>
<comment type="similarity">
    <text evidence="1">Belongs to the aspartokinase family.</text>
</comment>
<reference evidence="10 11" key="1">
    <citation type="submission" date="2022-04" db="EMBL/GenBank/DDBJ databases">
        <title>Pseudomonas knackmussii B09-2.</title>
        <authorList>
            <person name="Deng Y."/>
        </authorList>
    </citation>
    <scope>NUCLEOTIDE SEQUENCE [LARGE SCALE GENOMIC DNA]</scope>
    <source>
        <strain evidence="10 11">B09-2</strain>
    </source>
</reference>
<evidence type="ECO:0000259" key="9">
    <source>
        <dbReference type="Pfam" id="PF22468"/>
    </source>
</evidence>
<dbReference type="Proteomes" id="UP000831189">
    <property type="component" value="Chromosome"/>
</dbReference>
<dbReference type="InterPro" id="IPR054352">
    <property type="entry name" value="ACT_Aspartokinase"/>
</dbReference>
<evidence type="ECO:0000256" key="7">
    <source>
        <dbReference type="ARBA" id="ARBA00047872"/>
    </source>
</evidence>
<dbReference type="InterPro" id="IPR001048">
    <property type="entry name" value="Asp/Glu/Uridylate_kinase"/>
</dbReference>
<keyword evidence="3 10" id="KW-0808">Transferase</keyword>
<evidence type="ECO:0000313" key="10">
    <source>
        <dbReference type="EMBL" id="UPQ83042.1"/>
    </source>
</evidence>
<gene>
    <name evidence="10" type="ORF">M0M42_01095</name>
</gene>
<dbReference type="Gene3D" id="3.40.1160.10">
    <property type="entry name" value="Acetylglutamate kinase-like"/>
    <property type="match status" value="1"/>
</dbReference>
<evidence type="ECO:0000259" key="8">
    <source>
        <dbReference type="Pfam" id="PF00696"/>
    </source>
</evidence>
<dbReference type="CDD" id="cd04910">
    <property type="entry name" value="ACT_AK-Ectoine_1"/>
    <property type="match status" value="1"/>
</dbReference>
<dbReference type="Pfam" id="PF22468">
    <property type="entry name" value="ACT_9"/>
    <property type="match status" value="1"/>
</dbReference>
<dbReference type="GO" id="GO:0004072">
    <property type="term" value="F:aspartate kinase activity"/>
    <property type="evidence" value="ECO:0007669"/>
    <property type="project" value="UniProtKB-EC"/>
</dbReference>
<accession>A0ABY4KQA1</accession>
<dbReference type="Pfam" id="PF00696">
    <property type="entry name" value="AA_kinase"/>
    <property type="match status" value="1"/>
</dbReference>
<dbReference type="InterPro" id="IPR036393">
    <property type="entry name" value="AceGlu_kinase-like_sf"/>
</dbReference>
<proteinExistence type="inferred from homology"/>
<dbReference type="SUPFAM" id="SSF53633">
    <property type="entry name" value="Carbamate kinase-like"/>
    <property type="match status" value="1"/>
</dbReference>
<keyword evidence="11" id="KW-1185">Reference proteome</keyword>
<dbReference type="Gene3D" id="3.30.2130.10">
    <property type="entry name" value="VC0802-like"/>
    <property type="match status" value="1"/>
</dbReference>
<feature type="domain" description="Aspartate/glutamate/uridylate kinase" evidence="8">
    <location>
        <begin position="3"/>
        <end position="297"/>
    </location>
</feature>
<evidence type="ECO:0000256" key="3">
    <source>
        <dbReference type="ARBA" id="ARBA00022679"/>
    </source>
</evidence>
<dbReference type="NCBIfam" id="NF006614">
    <property type="entry name" value="PRK09181.1"/>
    <property type="match status" value="1"/>
</dbReference>
<name>A0ABY4KQA1_9PSED</name>
<dbReference type="PANTHER" id="PTHR21499:SF3">
    <property type="entry name" value="ASPARTOKINASE"/>
    <property type="match status" value="1"/>
</dbReference>
<dbReference type="SUPFAM" id="SSF55021">
    <property type="entry name" value="ACT-like"/>
    <property type="match status" value="1"/>
</dbReference>